<dbReference type="Gene3D" id="1.10.3210.10">
    <property type="entry name" value="Hypothetical protein af1432"/>
    <property type="match status" value="1"/>
</dbReference>
<keyword evidence="4" id="KW-1185">Reference proteome</keyword>
<dbReference type="CDD" id="cd00077">
    <property type="entry name" value="HDc"/>
    <property type="match status" value="1"/>
</dbReference>
<keyword evidence="3" id="KW-0378">Hydrolase</keyword>
<accession>A0A0E3JNI1</accession>
<dbReference type="Pfam" id="PF13671">
    <property type="entry name" value="AAA_33"/>
    <property type="match status" value="1"/>
</dbReference>
<dbReference type="GO" id="GO:0000166">
    <property type="term" value="F:nucleotide binding"/>
    <property type="evidence" value="ECO:0007669"/>
    <property type="project" value="UniProtKB-KW"/>
</dbReference>
<dbReference type="EMBL" id="CP009933">
    <property type="protein sequence ID" value="AKA69298.1"/>
    <property type="molecule type" value="Genomic_DNA"/>
</dbReference>
<dbReference type="Proteomes" id="UP000033115">
    <property type="component" value="Chromosome"/>
</dbReference>
<dbReference type="PANTHER" id="PTHR47545:SF1">
    <property type="entry name" value="MULTIFUNCTIONAL CCA PROTEIN"/>
    <property type="match status" value="1"/>
</dbReference>
<dbReference type="KEGG" id="csq:CSCA_2173"/>
<evidence type="ECO:0000313" key="3">
    <source>
        <dbReference type="EMBL" id="AKA69298.1"/>
    </source>
</evidence>
<dbReference type="Gene3D" id="3.40.50.300">
    <property type="entry name" value="P-loop containing nucleotide triphosphate hydrolases"/>
    <property type="match status" value="1"/>
</dbReference>
<name>A0A0E3JNI1_CLOSL</name>
<dbReference type="InterPro" id="IPR050124">
    <property type="entry name" value="tRNA_CCA-adding_enzyme"/>
</dbReference>
<feature type="domain" description="HD" evidence="2">
    <location>
        <begin position="42"/>
        <end position="132"/>
    </location>
</feature>
<keyword evidence="1" id="KW-0547">Nucleotide-binding</keyword>
<dbReference type="GO" id="GO:0016787">
    <property type="term" value="F:hydrolase activity"/>
    <property type="evidence" value="ECO:0007669"/>
    <property type="project" value="UniProtKB-KW"/>
</dbReference>
<dbReference type="RefSeq" id="WP_029163221.1">
    <property type="nucleotide sequence ID" value="NZ_CP009933.1"/>
</dbReference>
<dbReference type="InterPro" id="IPR003607">
    <property type="entry name" value="HD/PDEase_dom"/>
</dbReference>
<evidence type="ECO:0000259" key="2">
    <source>
        <dbReference type="Pfam" id="PF01966"/>
    </source>
</evidence>
<dbReference type="Pfam" id="PF01966">
    <property type="entry name" value="HD"/>
    <property type="match status" value="1"/>
</dbReference>
<dbReference type="NCBIfam" id="TIGR00277">
    <property type="entry name" value="HDIG"/>
    <property type="match status" value="1"/>
</dbReference>
<evidence type="ECO:0000313" key="4">
    <source>
        <dbReference type="Proteomes" id="UP000033115"/>
    </source>
</evidence>
<sequence length="362" mass="42635">MNIEKFLREKNYNFKDIVEEFKFIGKFKEVKQNPKFHGEGNVYEHTRLVCSEVLKLEEWEGLEDREKVILYTAALFHDIGKVITTREEDGQIISPKHAVKGAKIFRYLAYREFEFDKSIREEIATLIRYHGLPLYFIEKEDIDYNLIKAAEITNMKLLYLLGKCDLLGRYCEDKEALLERVFYFKTYAEELGCFYGPKKFKNDYTRFLYLTGNKVYPGAEIFDNRSFEVVIMMGLPLAGKDTYIKCNLNGVKVISLDDIREELNISPSKDFGKVGAVAFSKAKEYLRKKEGFVWNATNLRRENRQKLIRLCTAYGAKVKFVYLEVPYRELILRDNKRKRYVPIKVIDNMIKNMDMPEAEEIC</sequence>
<organism evidence="3 4">
    <name type="scientific">Clostridium scatologenes</name>
    <dbReference type="NCBI Taxonomy" id="1548"/>
    <lineage>
        <taxon>Bacteria</taxon>
        <taxon>Bacillati</taxon>
        <taxon>Bacillota</taxon>
        <taxon>Clostridia</taxon>
        <taxon>Eubacteriales</taxon>
        <taxon>Clostridiaceae</taxon>
        <taxon>Clostridium</taxon>
    </lineage>
</organism>
<dbReference type="InterPro" id="IPR006674">
    <property type="entry name" value="HD_domain"/>
</dbReference>
<proteinExistence type="predicted"/>
<reference evidence="3 4" key="1">
    <citation type="journal article" date="2015" name="J. Biotechnol.">
        <title>Complete genome sequence of a malodorant-producing acetogen, Clostridium scatologenes ATCC 25775(T).</title>
        <authorList>
            <person name="Zhu Z."/>
            <person name="Guo T."/>
            <person name="Zheng H."/>
            <person name="Song T."/>
            <person name="Ouyang P."/>
            <person name="Xie J."/>
        </authorList>
    </citation>
    <scope>NUCLEOTIDE SEQUENCE [LARGE SCALE GENOMIC DNA]</scope>
    <source>
        <strain evidence="3 4">ATCC 25775</strain>
    </source>
</reference>
<gene>
    <name evidence="3" type="ORF">CSCA_2173</name>
</gene>
<dbReference type="SUPFAM" id="SSF109604">
    <property type="entry name" value="HD-domain/PDEase-like"/>
    <property type="match status" value="1"/>
</dbReference>
<dbReference type="PANTHER" id="PTHR47545">
    <property type="entry name" value="MULTIFUNCTIONAL CCA PROTEIN"/>
    <property type="match status" value="1"/>
</dbReference>
<evidence type="ECO:0000256" key="1">
    <source>
        <dbReference type="ARBA" id="ARBA00022741"/>
    </source>
</evidence>
<dbReference type="SUPFAM" id="SSF52540">
    <property type="entry name" value="P-loop containing nucleoside triphosphate hydrolases"/>
    <property type="match status" value="1"/>
</dbReference>
<dbReference type="HOGENOM" id="CLU_059923_1_0_9"/>
<dbReference type="AlphaFoldDB" id="A0A0E3JNI1"/>
<dbReference type="STRING" id="1548.CSCA_2173"/>
<dbReference type="InterPro" id="IPR006675">
    <property type="entry name" value="HDIG_dom"/>
</dbReference>
<protein>
    <submittedName>
        <fullName evidence="3">Metal dependent phosphohydrolase</fullName>
    </submittedName>
</protein>
<dbReference type="InterPro" id="IPR027417">
    <property type="entry name" value="P-loop_NTPase"/>
</dbReference>